<proteinExistence type="predicted"/>
<comment type="caution">
    <text evidence="2">The sequence shown here is derived from an EMBL/GenBank/DDBJ whole genome shotgun (WGS) entry which is preliminary data.</text>
</comment>
<dbReference type="Proteomes" id="UP000499080">
    <property type="component" value="Unassembled WGS sequence"/>
</dbReference>
<feature type="region of interest" description="Disordered" evidence="1">
    <location>
        <begin position="1"/>
        <end position="28"/>
    </location>
</feature>
<sequence length="109" mass="12410">MNDRASATAELRPVTSWPSPSLAQTPPVIGDVANTTTRPYCYKTAMLLPCNVSLMVGKRDLQGFVSDGRPWGQTWRPFWRQNEGSRQYKNYLSISFKNRNIETLLENSK</sequence>
<evidence type="ECO:0000256" key="1">
    <source>
        <dbReference type="SAM" id="MobiDB-lite"/>
    </source>
</evidence>
<evidence type="ECO:0000313" key="3">
    <source>
        <dbReference type="Proteomes" id="UP000499080"/>
    </source>
</evidence>
<evidence type="ECO:0000313" key="2">
    <source>
        <dbReference type="EMBL" id="GBM94929.1"/>
    </source>
</evidence>
<keyword evidence="3" id="KW-1185">Reference proteome</keyword>
<gene>
    <name evidence="2" type="ORF">AVEN_98410_1</name>
</gene>
<dbReference type="AlphaFoldDB" id="A0A4Y2JZE1"/>
<organism evidence="2 3">
    <name type="scientific">Araneus ventricosus</name>
    <name type="common">Orbweaver spider</name>
    <name type="synonym">Epeira ventricosa</name>
    <dbReference type="NCBI Taxonomy" id="182803"/>
    <lineage>
        <taxon>Eukaryota</taxon>
        <taxon>Metazoa</taxon>
        <taxon>Ecdysozoa</taxon>
        <taxon>Arthropoda</taxon>
        <taxon>Chelicerata</taxon>
        <taxon>Arachnida</taxon>
        <taxon>Araneae</taxon>
        <taxon>Araneomorphae</taxon>
        <taxon>Entelegynae</taxon>
        <taxon>Araneoidea</taxon>
        <taxon>Araneidae</taxon>
        <taxon>Araneus</taxon>
    </lineage>
</organism>
<protein>
    <submittedName>
        <fullName evidence="2">Uncharacterized protein</fullName>
    </submittedName>
</protein>
<accession>A0A4Y2JZE1</accession>
<reference evidence="2 3" key="1">
    <citation type="journal article" date="2019" name="Sci. Rep.">
        <title>Orb-weaving spider Araneus ventricosus genome elucidates the spidroin gene catalogue.</title>
        <authorList>
            <person name="Kono N."/>
            <person name="Nakamura H."/>
            <person name="Ohtoshi R."/>
            <person name="Moran D.A.P."/>
            <person name="Shinohara A."/>
            <person name="Yoshida Y."/>
            <person name="Fujiwara M."/>
            <person name="Mori M."/>
            <person name="Tomita M."/>
            <person name="Arakawa K."/>
        </authorList>
    </citation>
    <scope>NUCLEOTIDE SEQUENCE [LARGE SCALE GENOMIC DNA]</scope>
</reference>
<name>A0A4Y2JZE1_ARAVE</name>
<dbReference type="EMBL" id="BGPR01004012">
    <property type="protein sequence ID" value="GBM94929.1"/>
    <property type="molecule type" value="Genomic_DNA"/>
</dbReference>